<organism evidence="1 2">
    <name type="scientific">Thermoflexibacter ruber</name>
    <dbReference type="NCBI Taxonomy" id="1003"/>
    <lineage>
        <taxon>Bacteria</taxon>
        <taxon>Pseudomonadati</taxon>
        <taxon>Bacteroidota</taxon>
        <taxon>Cytophagia</taxon>
        <taxon>Cytophagales</taxon>
        <taxon>Thermoflexibacteraceae</taxon>
        <taxon>Thermoflexibacter</taxon>
    </lineage>
</organism>
<proteinExistence type="predicted"/>
<name>A0A1I2JDT6_9BACT</name>
<dbReference type="Proteomes" id="UP000199513">
    <property type="component" value="Unassembled WGS sequence"/>
</dbReference>
<reference evidence="2" key="1">
    <citation type="submission" date="2016-10" db="EMBL/GenBank/DDBJ databases">
        <authorList>
            <person name="Varghese N."/>
            <person name="Submissions S."/>
        </authorList>
    </citation>
    <scope>NUCLEOTIDE SEQUENCE [LARGE SCALE GENOMIC DNA]</scope>
    <source>
        <strain>GEY</strain>
        <strain evidence="2">DSM 9560</strain>
    </source>
</reference>
<evidence type="ECO:0000313" key="2">
    <source>
        <dbReference type="Proteomes" id="UP000199513"/>
    </source>
</evidence>
<dbReference type="EMBL" id="FONY01000049">
    <property type="protein sequence ID" value="SFF53022.1"/>
    <property type="molecule type" value="Genomic_DNA"/>
</dbReference>
<evidence type="ECO:0000313" key="1">
    <source>
        <dbReference type="EMBL" id="SFF53022.1"/>
    </source>
</evidence>
<gene>
    <name evidence="1" type="ORF">SAMN04488541_104921</name>
</gene>
<keyword evidence="2" id="KW-1185">Reference proteome</keyword>
<dbReference type="AlphaFoldDB" id="A0A1I2JDT6"/>
<protein>
    <submittedName>
        <fullName evidence="1">Uncharacterized protein</fullName>
    </submittedName>
</protein>
<accession>A0A1I2JDT6</accession>
<sequence>MVYKIFISDLTDYYNLITYLMRIRYCTITYLLRNKSNLLNYFTNNKLMGNNIDLLLPL</sequence>